<keyword evidence="8" id="KW-1185">Reference proteome</keyword>
<sequence length="699" mass="77784">MQPGRTVWRVSHAERLAMLVDGKEFFDAFVQAARQAQQSLYILSWDIDSKLHLNRDRNEPPLYLGEFLSQLGRERPQLQINILTWDFAMIYAMEREFLPMFQFGWRTDDSVHFAMDGKHPLGASHHQKVVVIDDKLALLGGFDLARNRWDTPKHAPDDPRRINSKRQSYGPFHDVQAMVQGPGASCLGELFRWRWQRSQGEELAPPEVSDSDPWPKWIEPNFKNIQVGLARTLPAYNGEPEVREIEEFHLEAIASARKSIFLENQYLTSWKIGEALSKRLREPQGPEVVMLLPKRAVGWLEESTMHALRLRLLGRLREADEHGRLRVYYPYLPGLGNAFVNVHSKVLIVDDQLLKVGSANASNRSMGLDTECDLVVETDGDPEVAQGIAAFRNRLLGEHLDVSSSQVSENIREKGSLCAAVESLRGHGRSLRELDEQPPKWLDTDLLDKDLLDPEKPIKAESLLQKFLPAETQLAHKGKLIALILLLLLLGGLAAAWRWGPLAGMFDASALADWAAQFSSWPSVALLVVAAYVVGGAVMLPVVLLMIATGLVFGPWLGPLYAWGGCLISAVIYYWVGRLLGRNAVQNLAGDGLNKISRSLAEHGIINVAIIRLLPVAPYTIVNLVAGASHVKFKDFFLGSALGLVPGAALFTIFADQLRSAILDPSPWQIAASVAAATGLFLLFAWSKRRLLDQEAGQD</sequence>
<dbReference type="PROSITE" id="PS50035">
    <property type="entry name" value="PLD"/>
    <property type="match status" value="2"/>
</dbReference>
<evidence type="ECO:0000256" key="2">
    <source>
        <dbReference type="ARBA" id="ARBA00022737"/>
    </source>
</evidence>
<keyword evidence="5" id="KW-1133">Transmembrane helix</keyword>
<comment type="catalytic activity">
    <reaction evidence="1">
        <text>a 1,2-diacyl-sn-glycero-3-phosphocholine + H2O = a 1,2-diacyl-sn-glycero-3-phosphate + choline + H(+)</text>
        <dbReference type="Rhea" id="RHEA:14445"/>
        <dbReference type="ChEBI" id="CHEBI:15354"/>
        <dbReference type="ChEBI" id="CHEBI:15377"/>
        <dbReference type="ChEBI" id="CHEBI:15378"/>
        <dbReference type="ChEBI" id="CHEBI:57643"/>
        <dbReference type="ChEBI" id="CHEBI:58608"/>
        <dbReference type="EC" id="3.1.4.4"/>
    </reaction>
</comment>
<dbReference type="PANTHER" id="PTHR18896:SF76">
    <property type="entry name" value="PHOSPHOLIPASE"/>
    <property type="match status" value="1"/>
</dbReference>
<evidence type="ECO:0000256" key="3">
    <source>
        <dbReference type="ARBA" id="ARBA00022801"/>
    </source>
</evidence>
<dbReference type="Proteomes" id="UP001366166">
    <property type="component" value="Chromosome"/>
</dbReference>
<feature type="transmembrane region" description="Helical" evidence="5">
    <location>
        <begin position="520"/>
        <end position="553"/>
    </location>
</feature>
<evidence type="ECO:0000256" key="1">
    <source>
        <dbReference type="ARBA" id="ARBA00000798"/>
    </source>
</evidence>
<dbReference type="Pfam" id="PF13091">
    <property type="entry name" value="PLDc_2"/>
    <property type="match status" value="1"/>
</dbReference>
<dbReference type="PANTHER" id="PTHR18896">
    <property type="entry name" value="PHOSPHOLIPASE D"/>
    <property type="match status" value="1"/>
</dbReference>
<protein>
    <submittedName>
        <fullName evidence="7">Phospholipase</fullName>
    </submittedName>
</protein>
<feature type="transmembrane region" description="Helical" evidence="5">
    <location>
        <begin position="667"/>
        <end position="686"/>
    </location>
</feature>
<dbReference type="GO" id="GO:0009395">
    <property type="term" value="P:phospholipid catabolic process"/>
    <property type="evidence" value="ECO:0007669"/>
    <property type="project" value="TreeGrafter"/>
</dbReference>
<dbReference type="SMART" id="SM00155">
    <property type="entry name" value="PLDc"/>
    <property type="match status" value="2"/>
</dbReference>
<dbReference type="KEGG" id="dmp:FAK_02320"/>
<feature type="transmembrane region" description="Helical" evidence="5">
    <location>
        <begin position="636"/>
        <end position="655"/>
    </location>
</feature>
<proteinExistence type="predicted"/>
<gene>
    <name evidence="7" type="ORF">FAK_02320</name>
</gene>
<organism evidence="7 8">
    <name type="scientific">Desulfoferula mesophila</name>
    <dbReference type="NCBI Taxonomy" id="3058419"/>
    <lineage>
        <taxon>Bacteria</taxon>
        <taxon>Pseudomonadati</taxon>
        <taxon>Thermodesulfobacteriota</taxon>
        <taxon>Desulfarculia</taxon>
        <taxon>Desulfarculales</taxon>
        <taxon>Desulfarculaceae</taxon>
        <taxon>Desulfoferula</taxon>
    </lineage>
</organism>
<dbReference type="InterPro" id="IPR032816">
    <property type="entry name" value="VTT_dom"/>
</dbReference>
<feature type="domain" description="PLD phosphodiesterase" evidence="6">
    <location>
        <begin position="338"/>
        <end position="365"/>
    </location>
</feature>
<dbReference type="InterPro" id="IPR001736">
    <property type="entry name" value="PLipase_D/transphosphatidylase"/>
</dbReference>
<name>A0AAU9EGS8_9BACT</name>
<dbReference type="SUPFAM" id="SSF56024">
    <property type="entry name" value="Phospholipase D/nuclease"/>
    <property type="match status" value="2"/>
</dbReference>
<dbReference type="Pfam" id="PF00614">
    <property type="entry name" value="PLDc"/>
    <property type="match status" value="1"/>
</dbReference>
<dbReference type="InterPro" id="IPR015679">
    <property type="entry name" value="PLipase_D_fam"/>
</dbReference>
<dbReference type="Pfam" id="PF09335">
    <property type="entry name" value="VTT_dom"/>
    <property type="match status" value="1"/>
</dbReference>
<dbReference type="InterPro" id="IPR025202">
    <property type="entry name" value="PLD-like_dom"/>
</dbReference>
<evidence type="ECO:0000259" key="6">
    <source>
        <dbReference type="PROSITE" id="PS50035"/>
    </source>
</evidence>
<evidence type="ECO:0000313" key="7">
    <source>
        <dbReference type="EMBL" id="BEQ13166.1"/>
    </source>
</evidence>
<keyword evidence="4" id="KW-0443">Lipid metabolism</keyword>
<keyword evidence="5" id="KW-0472">Membrane</keyword>
<dbReference type="CDD" id="cd09140">
    <property type="entry name" value="PLDc_vPLD1_2_like_bac_1"/>
    <property type="match status" value="1"/>
</dbReference>
<dbReference type="GO" id="GO:0004630">
    <property type="term" value="F:phospholipase D activity"/>
    <property type="evidence" value="ECO:0007669"/>
    <property type="project" value="UniProtKB-EC"/>
</dbReference>
<accession>A0AAU9EGS8</accession>
<dbReference type="EMBL" id="AP028679">
    <property type="protein sequence ID" value="BEQ13166.1"/>
    <property type="molecule type" value="Genomic_DNA"/>
</dbReference>
<evidence type="ECO:0000256" key="4">
    <source>
        <dbReference type="ARBA" id="ARBA00023098"/>
    </source>
</evidence>
<keyword evidence="3" id="KW-0378">Hydrolase</keyword>
<evidence type="ECO:0000313" key="8">
    <source>
        <dbReference type="Proteomes" id="UP001366166"/>
    </source>
</evidence>
<feature type="transmembrane region" description="Helical" evidence="5">
    <location>
        <begin position="560"/>
        <end position="576"/>
    </location>
</feature>
<keyword evidence="2" id="KW-0677">Repeat</keyword>
<feature type="transmembrane region" description="Helical" evidence="5">
    <location>
        <begin position="480"/>
        <end position="500"/>
    </location>
</feature>
<feature type="domain" description="PLD phosphodiesterase" evidence="6">
    <location>
        <begin position="121"/>
        <end position="148"/>
    </location>
</feature>
<dbReference type="AlphaFoldDB" id="A0AAU9EGS8"/>
<keyword evidence="5" id="KW-0812">Transmembrane</keyword>
<dbReference type="Gene3D" id="3.30.870.10">
    <property type="entry name" value="Endonuclease Chain A"/>
    <property type="match status" value="2"/>
</dbReference>
<dbReference type="CDD" id="cd09143">
    <property type="entry name" value="PLDc_vPLD1_2_like_bac_2"/>
    <property type="match status" value="1"/>
</dbReference>
<reference evidence="8" key="1">
    <citation type="journal article" date="2023" name="Arch. Microbiol.">
        <title>Desulfoferula mesophilus gen. nov. sp. nov., a mesophilic sulfate-reducing bacterium isolated from a brackish lake sediment.</title>
        <authorList>
            <person name="Watanabe T."/>
            <person name="Yabe T."/>
            <person name="Tsuji J.M."/>
            <person name="Fukui M."/>
        </authorList>
    </citation>
    <scope>NUCLEOTIDE SEQUENCE [LARGE SCALE GENOMIC DNA]</scope>
    <source>
        <strain evidence="8">12FAK</strain>
    </source>
</reference>
<evidence type="ECO:0000256" key="5">
    <source>
        <dbReference type="SAM" id="Phobius"/>
    </source>
</evidence>